<dbReference type="OrthoDB" id="9814348at2"/>
<sequence>MAYDHEYDEEEDWEEEWEEEDEWEDDEESLDWSEAWDEDGDGEVSAAEFSRTVSFGILAMMPLFLGYEWALSSGAAGPSPTRSIAEAILSTPLRPLGASNASIARMIMLGLIALYGLVGSFRSGTPLVPRLVRVLGEAALAALLLGPVLALTARAAEPFVGAMMIGEAAGVPELRRAAFVMGGAAYEEILFRVLAVALVFLLVKRGSEWMGFGRRLSSLTGALGATAVSAMLFAFFHTEMATRWMGGSGEPFDAALFTWRAASGVLLTAIVFWRGVGVAAWAHAFFNLVLLLGVRPPALF</sequence>
<proteinExistence type="predicted"/>
<dbReference type="GO" id="GO:0080120">
    <property type="term" value="P:CAAX-box protein maturation"/>
    <property type="evidence" value="ECO:0007669"/>
    <property type="project" value="UniProtKB-ARBA"/>
</dbReference>
<keyword evidence="2" id="KW-1133">Transmembrane helix</keyword>
<feature type="transmembrane region" description="Helical" evidence="2">
    <location>
        <begin position="215"/>
        <end position="236"/>
    </location>
</feature>
<keyword evidence="2" id="KW-0472">Membrane</keyword>
<name>A0A518ES44_9BACT</name>
<feature type="domain" description="CAAX prenyl protease 2/Lysostaphin resistance protein A-like" evidence="3">
    <location>
        <begin position="178"/>
        <end position="289"/>
    </location>
</feature>
<gene>
    <name evidence="4" type="ORF">Poly30_24090</name>
</gene>
<dbReference type="InterPro" id="IPR018247">
    <property type="entry name" value="EF_Hand_1_Ca_BS"/>
</dbReference>
<feature type="region of interest" description="Disordered" evidence="1">
    <location>
        <begin position="1"/>
        <end position="37"/>
    </location>
</feature>
<feature type="transmembrane region" description="Helical" evidence="2">
    <location>
        <begin position="280"/>
        <end position="298"/>
    </location>
</feature>
<feature type="transmembrane region" description="Helical" evidence="2">
    <location>
        <begin position="176"/>
        <end position="203"/>
    </location>
</feature>
<dbReference type="PROSITE" id="PS00018">
    <property type="entry name" value="EF_HAND_1"/>
    <property type="match status" value="1"/>
</dbReference>
<dbReference type="RefSeq" id="WP_145197471.1">
    <property type="nucleotide sequence ID" value="NZ_CP036434.1"/>
</dbReference>
<evidence type="ECO:0000313" key="5">
    <source>
        <dbReference type="Proteomes" id="UP000320390"/>
    </source>
</evidence>
<feature type="transmembrane region" description="Helical" evidence="2">
    <location>
        <begin position="52"/>
        <end position="70"/>
    </location>
</feature>
<evidence type="ECO:0000259" key="3">
    <source>
        <dbReference type="Pfam" id="PF02517"/>
    </source>
</evidence>
<keyword evidence="2" id="KW-0812">Transmembrane</keyword>
<feature type="transmembrane region" description="Helical" evidence="2">
    <location>
        <begin position="134"/>
        <end position="156"/>
    </location>
</feature>
<evidence type="ECO:0000256" key="1">
    <source>
        <dbReference type="SAM" id="MobiDB-lite"/>
    </source>
</evidence>
<feature type="transmembrane region" description="Helical" evidence="2">
    <location>
        <begin position="103"/>
        <end position="122"/>
    </location>
</feature>
<dbReference type="Pfam" id="PF02517">
    <property type="entry name" value="Rce1-like"/>
    <property type="match status" value="1"/>
</dbReference>
<dbReference type="GO" id="GO:0004175">
    <property type="term" value="F:endopeptidase activity"/>
    <property type="evidence" value="ECO:0007669"/>
    <property type="project" value="UniProtKB-ARBA"/>
</dbReference>
<organism evidence="4 5">
    <name type="scientific">Saltatorellus ferox</name>
    <dbReference type="NCBI Taxonomy" id="2528018"/>
    <lineage>
        <taxon>Bacteria</taxon>
        <taxon>Pseudomonadati</taxon>
        <taxon>Planctomycetota</taxon>
        <taxon>Planctomycetia</taxon>
        <taxon>Planctomycetia incertae sedis</taxon>
        <taxon>Saltatorellus</taxon>
    </lineage>
</organism>
<dbReference type="AlphaFoldDB" id="A0A518ES44"/>
<accession>A0A518ES44</accession>
<dbReference type="InterPro" id="IPR003675">
    <property type="entry name" value="Rce1/LyrA-like_dom"/>
</dbReference>
<evidence type="ECO:0000313" key="4">
    <source>
        <dbReference type="EMBL" id="QDV06892.1"/>
    </source>
</evidence>
<keyword evidence="5" id="KW-1185">Reference proteome</keyword>
<evidence type="ECO:0000256" key="2">
    <source>
        <dbReference type="SAM" id="Phobius"/>
    </source>
</evidence>
<protein>
    <recommendedName>
        <fullName evidence="3">CAAX prenyl protease 2/Lysostaphin resistance protein A-like domain-containing protein</fullName>
    </recommendedName>
</protein>
<reference evidence="4 5" key="1">
    <citation type="submission" date="2019-02" db="EMBL/GenBank/DDBJ databases">
        <title>Deep-cultivation of Planctomycetes and their phenomic and genomic characterization uncovers novel biology.</title>
        <authorList>
            <person name="Wiegand S."/>
            <person name="Jogler M."/>
            <person name="Boedeker C."/>
            <person name="Pinto D."/>
            <person name="Vollmers J."/>
            <person name="Rivas-Marin E."/>
            <person name="Kohn T."/>
            <person name="Peeters S.H."/>
            <person name="Heuer A."/>
            <person name="Rast P."/>
            <person name="Oberbeckmann S."/>
            <person name="Bunk B."/>
            <person name="Jeske O."/>
            <person name="Meyerdierks A."/>
            <person name="Storesund J.E."/>
            <person name="Kallscheuer N."/>
            <person name="Luecker S."/>
            <person name="Lage O.M."/>
            <person name="Pohl T."/>
            <person name="Merkel B.J."/>
            <person name="Hornburger P."/>
            <person name="Mueller R.-W."/>
            <person name="Bruemmer F."/>
            <person name="Labrenz M."/>
            <person name="Spormann A.M."/>
            <person name="Op den Camp H."/>
            <person name="Overmann J."/>
            <person name="Amann R."/>
            <person name="Jetten M.S.M."/>
            <person name="Mascher T."/>
            <person name="Medema M.H."/>
            <person name="Devos D.P."/>
            <person name="Kaster A.-K."/>
            <person name="Ovreas L."/>
            <person name="Rohde M."/>
            <person name="Galperin M.Y."/>
            <person name="Jogler C."/>
        </authorList>
    </citation>
    <scope>NUCLEOTIDE SEQUENCE [LARGE SCALE GENOMIC DNA]</scope>
    <source>
        <strain evidence="4 5">Poly30</strain>
    </source>
</reference>
<dbReference type="EMBL" id="CP036434">
    <property type="protein sequence ID" value="QDV06892.1"/>
    <property type="molecule type" value="Genomic_DNA"/>
</dbReference>
<dbReference type="Proteomes" id="UP000320390">
    <property type="component" value="Chromosome"/>
</dbReference>